<dbReference type="GeneID" id="115474482"/>
<feature type="domain" description="Peptidase S1" evidence="6">
    <location>
        <begin position="12"/>
        <end position="257"/>
    </location>
</feature>
<dbReference type="PANTHER" id="PTHR24253:SF62">
    <property type="entry name" value="TRANSMEMBRANE PROTEASE SERINE 6"/>
    <property type="match status" value="1"/>
</dbReference>
<reference evidence="8" key="1">
    <citation type="submission" date="2025-08" db="UniProtKB">
        <authorList>
            <consortium name="RefSeq"/>
        </authorList>
    </citation>
    <scope>IDENTIFICATION</scope>
</reference>
<dbReference type="InterPro" id="IPR043504">
    <property type="entry name" value="Peptidase_S1_PA_chymotrypsin"/>
</dbReference>
<evidence type="ECO:0000256" key="5">
    <source>
        <dbReference type="RuleBase" id="RU363034"/>
    </source>
</evidence>
<dbReference type="Gene3D" id="2.40.10.10">
    <property type="entry name" value="Trypsin-like serine proteases"/>
    <property type="match status" value="3"/>
</dbReference>
<sequence length="546" mass="60112">MVCGIQQFRSRIYGGDDVLPGEWPWHGTLTYSNVPYCGGSLISNTWMLTAAHCFDGNDTTRDPTYWTAYLGFTKLDENPQPPVTKRGLLQIIIHEKYTSFINGFDIALVELSEPVLFTRAIQPVCLPYSGHRFRLRSQCWVTGLKTEENGADTSSSRFLQKVDLTLIGRQTCNCIYNSLGNPELSYPAHWGIICGNNMDGIRGPCWGDSGGPMVCYENGAWFLAGVISFTLGCHLPNSPVLLSEVTKYADWIQAQVNTEVSFAEQTVDVPEMVDDGQCEDLISTKNPGCGIPKITNTGPGFQSGKWPWQVSLLFQGTYTCGGSLVSESWILSAANCFIGEYATPNDWTVQIEDGSGSKERNVQNIIIHGAYFTVSVGNDIAMVQLTQPVVFSDYLQPICLPLQNHRFQYGTTCWATGRTTGGSQPGMLQEVEGVLIGPKKCNCLYSQTSSRYESISISPEMVCAASESEWSTCQMMPGNPLVCNEDGAWFLAGISSFGDICESGSPGIHTLVSEHEKWISDISYEPYFAKQTIAVPDSVDDEQCYQ</sequence>
<dbReference type="PANTHER" id="PTHR24253">
    <property type="entry name" value="TRANSMEMBRANE PROTEASE SERINE"/>
    <property type="match status" value="1"/>
</dbReference>
<dbReference type="Pfam" id="PF00089">
    <property type="entry name" value="Trypsin"/>
    <property type="match status" value="2"/>
</dbReference>
<dbReference type="AlphaFoldDB" id="A0A6P7YRN7"/>
<keyword evidence="3 5" id="KW-0378">Hydrolase</keyword>
<organism evidence="7 8">
    <name type="scientific">Microcaecilia unicolor</name>
    <dbReference type="NCBI Taxonomy" id="1415580"/>
    <lineage>
        <taxon>Eukaryota</taxon>
        <taxon>Metazoa</taxon>
        <taxon>Chordata</taxon>
        <taxon>Craniata</taxon>
        <taxon>Vertebrata</taxon>
        <taxon>Euteleostomi</taxon>
        <taxon>Amphibia</taxon>
        <taxon>Gymnophiona</taxon>
        <taxon>Siphonopidae</taxon>
        <taxon>Microcaecilia</taxon>
    </lineage>
</organism>
<dbReference type="InterPro" id="IPR009003">
    <property type="entry name" value="Peptidase_S1_PA"/>
</dbReference>
<dbReference type="GO" id="GO:0005886">
    <property type="term" value="C:plasma membrane"/>
    <property type="evidence" value="ECO:0007669"/>
    <property type="project" value="TreeGrafter"/>
</dbReference>
<protein>
    <submittedName>
        <fullName evidence="8">Serine protease 53</fullName>
    </submittedName>
</protein>
<dbReference type="PROSITE" id="PS00134">
    <property type="entry name" value="TRYPSIN_HIS"/>
    <property type="match status" value="1"/>
</dbReference>
<evidence type="ECO:0000313" key="8">
    <source>
        <dbReference type="RefSeq" id="XP_030065829.1"/>
    </source>
</evidence>
<dbReference type="SMART" id="SM00020">
    <property type="entry name" value="Tryp_SPc"/>
    <property type="match status" value="2"/>
</dbReference>
<dbReference type="RefSeq" id="XP_030065829.1">
    <property type="nucleotide sequence ID" value="XM_030209969.1"/>
</dbReference>
<feature type="domain" description="Peptidase S1" evidence="6">
    <location>
        <begin position="294"/>
        <end position="524"/>
    </location>
</feature>
<dbReference type="KEGG" id="muo:115474482"/>
<keyword evidence="1 5" id="KW-0645">Protease</keyword>
<keyword evidence="7" id="KW-1185">Reference proteome</keyword>
<accession>A0A6P7YRN7</accession>
<dbReference type="InterPro" id="IPR001314">
    <property type="entry name" value="Peptidase_S1A"/>
</dbReference>
<dbReference type="InParanoid" id="A0A6P7YRN7"/>
<dbReference type="InterPro" id="IPR033116">
    <property type="entry name" value="TRYPSIN_SER"/>
</dbReference>
<dbReference type="CDD" id="cd00190">
    <property type="entry name" value="Tryp_SPc"/>
    <property type="match status" value="2"/>
</dbReference>
<proteinExistence type="predicted"/>
<evidence type="ECO:0000256" key="1">
    <source>
        <dbReference type="ARBA" id="ARBA00022670"/>
    </source>
</evidence>
<keyword evidence="5" id="KW-0720">Serine protease</keyword>
<evidence type="ECO:0000256" key="3">
    <source>
        <dbReference type="ARBA" id="ARBA00022801"/>
    </source>
</evidence>
<evidence type="ECO:0000256" key="4">
    <source>
        <dbReference type="ARBA" id="ARBA00023157"/>
    </source>
</evidence>
<keyword evidence="4" id="KW-1015">Disulfide bond</keyword>
<evidence type="ECO:0000256" key="2">
    <source>
        <dbReference type="ARBA" id="ARBA00022729"/>
    </source>
</evidence>
<dbReference type="PRINTS" id="PR00722">
    <property type="entry name" value="CHYMOTRYPSIN"/>
</dbReference>
<dbReference type="SUPFAM" id="SSF50494">
    <property type="entry name" value="Trypsin-like serine proteases"/>
    <property type="match status" value="2"/>
</dbReference>
<gene>
    <name evidence="8" type="primary">PRSS53</name>
</gene>
<dbReference type="InterPro" id="IPR001254">
    <property type="entry name" value="Trypsin_dom"/>
</dbReference>
<dbReference type="FunFam" id="2.40.10.10:FF:000024">
    <property type="entry name" value="Serine protease 53"/>
    <property type="match status" value="2"/>
</dbReference>
<dbReference type="PROSITE" id="PS50240">
    <property type="entry name" value="TRYPSIN_DOM"/>
    <property type="match status" value="2"/>
</dbReference>
<dbReference type="Proteomes" id="UP000515156">
    <property type="component" value="Chromosome 7"/>
</dbReference>
<dbReference type="OrthoDB" id="9006044at2759"/>
<dbReference type="PROSITE" id="PS00135">
    <property type="entry name" value="TRYPSIN_SER"/>
    <property type="match status" value="1"/>
</dbReference>
<dbReference type="FunCoup" id="A0A6P7YRN7">
    <property type="interactions" value="4"/>
</dbReference>
<keyword evidence="2" id="KW-0732">Signal</keyword>
<name>A0A6P7YRN7_9AMPH</name>
<evidence type="ECO:0000313" key="7">
    <source>
        <dbReference type="Proteomes" id="UP000515156"/>
    </source>
</evidence>
<dbReference type="GO" id="GO:0006508">
    <property type="term" value="P:proteolysis"/>
    <property type="evidence" value="ECO:0007669"/>
    <property type="project" value="UniProtKB-KW"/>
</dbReference>
<evidence type="ECO:0000259" key="6">
    <source>
        <dbReference type="PROSITE" id="PS50240"/>
    </source>
</evidence>
<dbReference type="InterPro" id="IPR018114">
    <property type="entry name" value="TRYPSIN_HIS"/>
</dbReference>
<dbReference type="CTD" id="339105"/>
<dbReference type="GO" id="GO:0004252">
    <property type="term" value="F:serine-type endopeptidase activity"/>
    <property type="evidence" value="ECO:0007669"/>
    <property type="project" value="InterPro"/>
</dbReference>